<protein>
    <recommendedName>
        <fullName evidence="5">CU044_5270 family protein</fullName>
    </recommendedName>
</protein>
<name>A0A4Q7M8A9_9MICO</name>
<reference evidence="3 4" key="1">
    <citation type="submission" date="2019-02" db="EMBL/GenBank/DDBJ databases">
        <title>Sequencing the genomes of 1000 actinobacteria strains.</title>
        <authorList>
            <person name="Klenk H.-P."/>
        </authorList>
    </citation>
    <scope>NUCLEOTIDE SEQUENCE [LARGE SCALE GENOMIC DNA]</scope>
    <source>
        <strain evidence="3 4">DSM 16932</strain>
    </source>
</reference>
<accession>A0A4Q7M8A9</accession>
<keyword evidence="2" id="KW-1133">Transmembrane helix</keyword>
<keyword evidence="2" id="KW-0472">Membrane</keyword>
<keyword evidence="2" id="KW-0812">Transmembrane</keyword>
<feature type="region of interest" description="Disordered" evidence="1">
    <location>
        <begin position="318"/>
        <end position="342"/>
    </location>
</feature>
<dbReference type="AlphaFoldDB" id="A0A4Q7M8A9"/>
<evidence type="ECO:0000313" key="4">
    <source>
        <dbReference type="Proteomes" id="UP000293852"/>
    </source>
</evidence>
<proteinExistence type="predicted"/>
<evidence type="ECO:0008006" key="5">
    <source>
        <dbReference type="Google" id="ProtNLM"/>
    </source>
</evidence>
<dbReference type="InterPro" id="IPR047789">
    <property type="entry name" value="CU044_5270-like"/>
</dbReference>
<organism evidence="3 4">
    <name type="scientific">Xylanimonas ulmi</name>
    <dbReference type="NCBI Taxonomy" id="228973"/>
    <lineage>
        <taxon>Bacteria</taxon>
        <taxon>Bacillati</taxon>
        <taxon>Actinomycetota</taxon>
        <taxon>Actinomycetes</taxon>
        <taxon>Micrococcales</taxon>
        <taxon>Promicromonosporaceae</taxon>
        <taxon>Xylanimonas</taxon>
    </lineage>
</organism>
<evidence type="ECO:0000256" key="2">
    <source>
        <dbReference type="SAM" id="Phobius"/>
    </source>
</evidence>
<dbReference type="Proteomes" id="UP000293852">
    <property type="component" value="Unassembled WGS sequence"/>
</dbReference>
<sequence>MNASLTDPQLRDPLLRRVADADPAPRLDLTAAEAARAQALLSRLEATPRGVAAAAEPRRRRLPRAKARLAAAGAAVLAVVAAAVLAPSTASADVVLLQAADAAALQPQATGEYWYLRWQVQDQIPVGAAGAATPMTYQREDWLSRERGVARDEVSGAFRAVEAGTTTINPDDVRVSDYGLDEDGHPAVPTFGGLTWDEVDALPTEQVALRAALLDATPDSGHGRDYDLWDITSQLLLGSPAEPTLRRALWQVLAGIPEVRLLGSETDAVGREGTAVEARFADWYVIVLVLDPRTGALLERRSTLPDGTWPLVSTLVEQGPRDSAPEPQPPLCGPGSDPYMSC</sequence>
<evidence type="ECO:0000256" key="1">
    <source>
        <dbReference type="SAM" id="MobiDB-lite"/>
    </source>
</evidence>
<gene>
    <name evidence="3" type="ORF">EV386_3294</name>
</gene>
<dbReference type="OrthoDB" id="4829420at2"/>
<feature type="transmembrane region" description="Helical" evidence="2">
    <location>
        <begin position="67"/>
        <end position="86"/>
    </location>
</feature>
<keyword evidence="4" id="KW-1185">Reference proteome</keyword>
<evidence type="ECO:0000313" key="3">
    <source>
        <dbReference type="EMBL" id="RZS62938.1"/>
    </source>
</evidence>
<dbReference type="NCBIfam" id="NF038083">
    <property type="entry name" value="CU044_5270_fam"/>
    <property type="match status" value="1"/>
</dbReference>
<dbReference type="RefSeq" id="WP_130416363.1">
    <property type="nucleotide sequence ID" value="NZ_SGWX01000001.1"/>
</dbReference>
<dbReference type="EMBL" id="SGWX01000001">
    <property type="protein sequence ID" value="RZS62938.1"/>
    <property type="molecule type" value="Genomic_DNA"/>
</dbReference>
<comment type="caution">
    <text evidence="3">The sequence shown here is derived from an EMBL/GenBank/DDBJ whole genome shotgun (WGS) entry which is preliminary data.</text>
</comment>